<gene>
    <name evidence="8" type="ORF">DFO77_101136</name>
</gene>
<name>A0A2T0XQK7_9BACT</name>
<evidence type="ECO:0000313" key="8">
    <source>
        <dbReference type="EMBL" id="RCW39366.1"/>
    </source>
</evidence>
<dbReference type="SUPFAM" id="SSF56300">
    <property type="entry name" value="Metallo-dependent phosphatases"/>
    <property type="match status" value="1"/>
</dbReference>
<dbReference type="GO" id="GO:0009245">
    <property type="term" value="P:lipid A biosynthetic process"/>
    <property type="evidence" value="ECO:0007669"/>
    <property type="project" value="TreeGrafter"/>
</dbReference>
<dbReference type="InterPro" id="IPR029052">
    <property type="entry name" value="Metallo-depent_PP-like"/>
</dbReference>
<protein>
    <submittedName>
        <fullName evidence="8">UDP-2,3-diacylglucosamine hydrolase</fullName>
    </submittedName>
</protein>
<dbReference type="PANTHER" id="PTHR34990:SF1">
    <property type="entry name" value="UDP-2,3-DIACYLGLUCOSAMINE HYDROLASE"/>
    <property type="match status" value="1"/>
</dbReference>
<evidence type="ECO:0000256" key="6">
    <source>
        <dbReference type="ARBA" id="ARBA00023211"/>
    </source>
</evidence>
<dbReference type="EMBL" id="QPIZ01000001">
    <property type="protein sequence ID" value="RCW39366.1"/>
    <property type="molecule type" value="Genomic_DNA"/>
</dbReference>
<dbReference type="GO" id="GO:0046872">
    <property type="term" value="F:metal ion binding"/>
    <property type="evidence" value="ECO:0007669"/>
    <property type="project" value="UniProtKB-KW"/>
</dbReference>
<dbReference type="CDD" id="cd07398">
    <property type="entry name" value="MPP_YbbF-LpxH"/>
    <property type="match status" value="1"/>
</dbReference>
<dbReference type="Proteomes" id="UP000252733">
    <property type="component" value="Unassembled WGS sequence"/>
</dbReference>
<dbReference type="STRING" id="1168289.GCA_000259075_00171"/>
<sequence length="305" mass="35703">MQANLPHSFQIVSDRLFEQDIPLIHKLPELAIFLANQIKNRYLCPLKQKTEIPDLEQKKKIYFASDAHLGAPTISDHRAHELRFVAWLDQIKADALEVYLMGDIFDFWFEYKHVVPQGHTRFLGKLCELTDSGIPVHFFTGNHDIWVFDYLPRETGVIVHKGPYFPVIDGKKFFLAHGDGLTPDEKAYKRLKALFTNNLAQKLFKWLHPDLGVGIAHFWSRKSRESNQEAETAKFQGEENEWLIKFAKNTLKKEHFDYFIFGHRHVAINLKIAENSRVCYLGDWVHHFSYAQWDGETLELKYYQG</sequence>
<keyword evidence="1" id="KW-1003">Cell membrane</keyword>
<evidence type="ECO:0000313" key="9">
    <source>
        <dbReference type="Proteomes" id="UP000252733"/>
    </source>
</evidence>
<dbReference type="AlphaFoldDB" id="A0A2T0XQK7"/>
<keyword evidence="6" id="KW-0464">Manganese</keyword>
<evidence type="ECO:0000259" key="7">
    <source>
        <dbReference type="Pfam" id="PF00149"/>
    </source>
</evidence>
<proteinExistence type="predicted"/>
<evidence type="ECO:0000256" key="2">
    <source>
        <dbReference type="ARBA" id="ARBA00022519"/>
    </source>
</evidence>
<dbReference type="Pfam" id="PF00149">
    <property type="entry name" value="Metallophos"/>
    <property type="match status" value="1"/>
</dbReference>
<dbReference type="InterPro" id="IPR004843">
    <property type="entry name" value="Calcineurin-like_PHP"/>
</dbReference>
<accession>A0A2T0XQK7</accession>
<keyword evidence="9" id="KW-1185">Reference proteome</keyword>
<evidence type="ECO:0000256" key="5">
    <source>
        <dbReference type="ARBA" id="ARBA00023136"/>
    </source>
</evidence>
<comment type="caution">
    <text evidence="8">The sequence shown here is derived from an EMBL/GenBank/DDBJ whole genome shotgun (WGS) entry which is preliminary data.</text>
</comment>
<dbReference type="PANTHER" id="PTHR34990">
    <property type="entry name" value="UDP-2,3-DIACYLGLUCOSAMINE HYDROLASE-RELATED"/>
    <property type="match status" value="1"/>
</dbReference>
<keyword evidence="5" id="KW-0472">Membrane</keyword>
<reference evidence="8 9" key="1">
    <citation type="submission" date="2018-07" db="EMBL/GenBank/DDBJ databases">
        <title>Freshwater and sediment microbial communities from various areas in North America, analyzing microbe dynamics in response to fracking.</title>
        <authorList>
            <person name="Lamendella R."/>
        </authorList>
    </citation>
    <scope>NUCLEOTIDE SEQUENCE [LARGE SCALE GENOMIC DNA]</scope>
    <source>
        <strain evidence="8 9">160A</strain>
    </source>
</reference>
<keyword evidence="4 8" id="KW-0378">Hydrolase</keyword>
<dbReference type="GO" id="GO:0016020">
    <property type="term" value="C:membrane"/>
    <property type="evidence" value="ECO:0007669"/>
    <property type="project" value="GOC"/>
</dbReference>
<keyword evidence="2" id="KW-0997">Cell inner membrane</keyword>
<evidence type="ECO:0000256" key="4">
    <source>
        <dbReference type="ARBA" id="ARBA00022801"/>
    </source>
</evidence>
<organism evidence="8 9">
    <name type="scientific">Marinilabilia salmonicolor</name>
    <dbReference type="NCBI Taxonomy" id="989"/>
    <lineage>
        <taxon>Bacteria</taxon>
        <taxon>Pseudomonadati</taxon>
        <taxon>Bacteroidota</taxon>
        <taxon>Bacteroidia</taxon>
        <taxon>Marinilabiliales</taxon>
        <taxon>Marinilabiliaceae</taxon>
        <taxon>Marinilabilia</taxon>
    </lineage>
</organism>
<keyword evidence="3" id="KW-0479">Metal-binding</keyword>
<dbReference type="RefSeq" id="WP_258176568.1">
    <property type="nucleotide sequence ID" value="NZ_PVTS01000003.1"/>
</dbReference>
<evidence type="ECO:0000256" key="1">
    <source>
        <dbReference type="ARBA" id="ARBA00022475"/>
    </source>
</evidence>
<dbReference type="Gene3D" id="3.60.21.10">
    <property type="match status" value="1"/>
</dbReference>
<dbReference type="InterPro" id="IPR043461">
    <property type="entry name" value="LpxH-like"/>
</dbReference>
<feature type="domain" description="Calcineurin-like phosphoesterase" evidence="7">
    <location>
        <begin position="60"/>
        <end position="266"/>
    </location>
</feature>
<evidence type="ECO:0000256" key="3">
    <source>
        <dbReference type="ARBA" id="ARBA00022723"/>
    </source>
</evidence>
<dbReference type="GO" id="GO:0008758">
    <property type="term" value="F:UDP-2,3-diacylglucosamine hydrolase activity"/>
    <property type="evidence" value="ECO:0007669"/>
    <property type="project" value="TreeGrafter"/>
</dbReference>